<dbReference type="PANTHER" id="PTHR11266:SF80">
    <property type="entry name" value="PEROXISOMAL MEMBRANE PROTEIN 2"/>
    <property type="match status" value="1"/>
</dbReference>
<evidence type="ECO:0000256" key="4">
    <source>
        <dbReference type="ARBA" id="ARBA00022989"/>
    </source>
</evidence>
<reference evidence="7" key="1">
    <citation type="submission" date="2021-10" db="EMBL/GenBank/DDBJ databases">
        <title>Melipona bicolor Genome sequencing and assembly.</title>
        <authorList>
            <person name="Araujo N.S."/>
            <person name="Arias M.C."/>
        </authorList>
    </citation>
    <scope>NUCLEOTIDE SEQUENCE</scope>
    <source>
        <strain evidence="7">USP_2M_L1-L4_2017</strain>
        <tissue evidence="7">Whole body</tissue>
    </source>
</reference>
<keyword evidence="4 6" id="KW-1133">Transmembrane helix</keyword>
<evidence type="ECO:0000256" key="2">
    <source>
        <dbReference type="ARBA" id="ARBA00006824"/>
    </source>
</evidence>
<evidence type="ECO:0000313" key="7">
    <source>
        <dbReference type="EMBL" id="KAK1134019.1"/>
    </source>
</evidence>
<evidence type="ECO:0000256" key="3">
    <source>
        <dbReference type="ARBA" id="ARBA00022692"/>
    </source>
</evidence>
<evidence type="ECO:0000313" key="8">
    <source>
        <dbReference type="Proteomes" id="UP001177670"/>
    </source>
</evidence>
<comment type="subcellular location">
    <subcellularLocation>
        <location evidence="1">Membrane</location>
        <topology evidence="1">Multi-pass membrane protein</topology>
    </subcellularLocation>
</comment>
<evidence type="ECO:0008006" key="9">
    <source>
        <dbReference type="Google" id="ProtNLM"/>
    </source>
</evidence>
<keyword evidence="3 6" id="KW-0812">Transmembrane</keyword>
<feature type="transmembrane region" description="Helical" evidence="6">
    <location>
        <begin position="68"/>
        <end position="87"/>
    </location>
</feature>
<dbReference type="Proteomes" id="UP001177670">
    <property type="component" value="Unassembled WGS sequence"/>
</dbReference>
<dbReference type="EMBL" id="JAHYIQ010000003">
    <property type="protein sequence ID" value="KAK1134019.1"/>
    <property type="molecule type" value="Genomic_DNA"/>
</dbReference>
<proteinExistence type="inferred from homology"/>
<evidence type="ECO:0000256" key="5">
    <source>
        <dbReference type="ARBA" id="ARBA00023136"/>
    </source>
</evidence>
<evidence type="ECO:0000256" key="6">
    <source>
        <dbReference type="RuleBase" id="RU363053"/>
    </source>
</evidence>
<evidence type="ECO:0000256" key="1">
    <source>
        <dbReference type="ARBA" id="ARBA00004141"/>
    </source>
</evidence>
<organism evidence="7 8">
    <name type="scientific">Melipona bicolor</name>
    <dbReference type="NCBI Taxonomy" id="60889"/>
    <lineage>
        <taxon>Eukaryota</taxon>
        <taxon>Metazoa</taxon>
        <taxon>Ecdysozoa</taxon>
        <taxon>Arthropoda</taxon>
        <taxon>Hexapoda</taxon>
        <taxon>Insecta</taxon>
        <taxon>Pterygota</taxon>
        <taxon>Neoptera</taxon>
        <taxon>Endopterygota</taxon>
        <taxon>Hymenoptera</taxon>
        <taxon>Apocrita</taxon>
        <taxon>Aculeata</taxon>
        <taxon>Apoidea</taxon>
        <taxon>Anthophila</taxon>
        <taxon>Apidae</taxon>
        <taxon>Melipona</taxon>
    </lineage>
</organism>
<keyword evidence="5 6" id="KW-0472">Membrane</keyword>
<dbReference type="Pfam" id="PF04117">
    <property type="entry name" value="Mpv17_PMP22"/>
    <property type="match status" value="1"/>
</dbReference>
<gene>
    <name evidence="7" type="ORF">K0M31_011804</name>
</gene>
<comment type="caution">
    <text evidence="7">The sequence shown here is derived from an EMBL/GenBank/DDBJ whole genome shotgun (WGS) entry which is preliminary data.</text>
</comment>
<dbReference type="GO" id="GO:0005778">
    <property type="term" value="C:peroxisomal membrane"/>
    <property type="evidence" value="ECO:0007669"/>
    <property type="project" value="TreeGrafter"/>
</dbReference>
<protein>
    <recommendedName>
        <fullName evidence="9">Peroxisomal membrane protein 2</fullName>
    </recommendedName>
</protein>
<accession>A0AA40GAI9</accession>
<dbReference type="AlphaFoldDB" id="A0AA40GAI9"/>
<dbReference type="InterPro" id="IPR007248">
    <property type="entry name" value="Mpv17_PMP22"/>
</dbReference>
<feature type="transmembrane region" description="Helical" evidence="6">
    <location>
        <begin position="164"/>
        <end position="182"/>
    </location>
</feature>
<sequence length="193" mass="22315">MKHSRNKAIKMALSKPRNFIFQLTAAYFQSLYTSPLKTKAITSCVIAAFGNFISQKISGAKHFNEDSFLAFALFGLFFGGPLPHYFFTYIHPFVRNPLLLLLIERCLYTPCYQALALYMLPIFEGISHDNAWKQMKKLYWPVITTNLKYLTLLQFINLKYVPPVLRVLMINLTGLVWTIYLAQQRSKQSKATK</sequence>
<comment type="similarity">
    <text evidence="2 6">Belongs to the peroxisomal membrane protein PXMP2/4 family.</text>
</comment>
<name>A0AA40GAI9_9HYME</name>
<dbReference type="PANTHER" id="PTHR11266">
    <property type="entry name" value="PEROXISOMAL MEMBRANE PROTEIN 2, PXMP2 MPV17"/>
    <property type="match status" value="1"/>
</dbReference>
<keyword evidence="8" id="KW-1185">Reference proteome</keyword>